<feature type="binding site" evidence="12">
    <location>
        <position position="269"/>
    </location>
    <ligand>
        <name>Zn(2+)</name>
        <dbReference type="ChEBI" id="CHEBI:29105"/>
        <label>1</label>
    </ligand>
</feature>
<dbReference type="InterPro" id="IPR024079">
    <property type="entry name" value="MetalloPept_cat_dom_sf"/>
</dbReference>
<dbReference type="AlphaFoldDB" id="A0A164KHU5"/>
<dbReference type="PANTHER" id="PTHR10201:SF308">
    <property type="entry name" value="MATRIX METALLOPROTEINASE 2"/>
    <property type="match status" value="1"/>
</dbReference>
<dbReference type="GO" id="GO:0008270">
    <property type="term" value="F:zinc ion binding"/>
    <property type="evidence" value="ECO:0007669"/>
    <property type="project" value="InterPro"/>
</dbReference>
<evidence type="ECO:0000256" key="2">
    <source>
        <dbReference type="ARBA" id="ARBA00022670"/>
    </source>
</evidence>
<dbReference type="GO" id="GO:0005615">
    <property type="term" value="C:extracellular space"/>
    <property type="evidence" value="ECO:0007669"/>
    <property type="project" value="TreeGrafter"/>
</dbReference>
<dbReference type="PROSITE" id="PS00546">
    <property type="entry name" value="CYSTEINE_SWITCH"/>
    <property type="match status" value="1"/>
</dbReference>
<dbReference type="SMART" id="SM00120">
    <property type="entry name" value="HX"/>
    <property type="match status" value="4"/>
</dbReference>
<dbReference type="InterPro" id="IPR018487">
    <property type="entry name" value="Hemopexin-like_repeat"/>
</dbReference>
<dbReference type="SUPFAM" id="SSF47090">
    <property type="entry name" value="PGBD-like"/>
    <property type="match status" value="1"/>
</dbReference>
<evidence type="ECO:0000256" key="10">
    <source>
        <dbReference type="PIRSR" id="PIRSR001191-1"/>
    </source>
</evidence>
<reference evidence="17 18" key="1">
    <citation type="submission" date="2016-03" db="EMBL/GenBank/DDBJ databases">
        <title>EvidentialGene: Evidence-directed Construction of Genes on Genomes.</title>
        <authorList>
            <person name="Gilbert D.G."/>
            <person name="Choi J.-H."/>
            <person name="Mockaitis K."/>
            <person name="Colbourne J."/>
            <person name="Pfrender M."/>
        </authorList>
    </citation>
    <scope>NUCLEOTIDE SEQUENCE [LARGE SCALE GENOMIC DNA]</scope>
    <source>
        <strain evidence="17 18">Xinb3</strain>
        <tissue evidence="17">Complete organism</tissue>
    </source>
</reference>
<dbReference type="PRINTS" id="PR00138">
    <property type="entry name" value="MATRIXIN"/>
</dbReference>
<organism evidence="17 18">
    <name type="scientific">Daphnia magna</name>
    <dbReference type="NCBI Taxonomy" id="35525"/>
    <lineage>
        <taxon>Eukaryota</taxon>
        <taxon>Metazoa</taxon>
        <taxon>Ecdysozoa</taxon>
        <taxon>Arthropoda</taxon>
        <taxon>Crustacea</taxon>
        <taxon>Branchiopoda</taxon>
        <taxon>Diplostraca</taxon>
        <taxon>Cladocera</taxon>
        <taxon>Anomopoda</taxon>
        <taxon>Daphniidae</taxon>
        <taxon>Daphnia</taxon>
    </lineage>
</organism>
<feature type="binding site" evidence="12">
    <location>
        <position position="271"/>
    </location>
    <ligand>
        <name>Ca(2+)</name>
        <dbReference type="ChEBI" id="CHEBI:29108"/>
        <label>3</label>
    </ligand>
</feature>
<dbReference type="InterPro" id="IPR006026">
    <property type="entry name" value="Peptidase_Metallo"/>
</dbReference>
<evidence type="ECO:0000313" key="17">
    <source>
        <dbReference type="EMBL" id="KZS03275.1"/>
    </source>
</evidence>
<dbReference type="SUPFAM" id="SSF55486">
    <property type="entry name" value="Metalloproteases ('zincins'), catalytic domain"/>
    <property type="match status" value="1"/>
</dbReference>
<feature type="binding site" evidence="12">
    <location>
        <position position="265"/>
    </location>
    <ligand>
        <name>Ca(2+)</name>
        <dbReference type="ChEBI" id="CHEBI:29108"/>
        <label>2</label>
    </ligand>
</feature>
<feature type="binding site" evidence="12">
    <location>
        <position position="241"/>
    </location>
    <ligand>
        <name>Zn(2+)</name>
        <dbReference type="ChEBI" id="CHEBI:29105"/>
        <label>1</label>
    </ligand>
</feature>
<name>A0A164KHU5_9CRUS</name>
<dbReference type="InterPro" id="IPR021190">
    <property type="entry name" value="Pept_M10A"/>
</dbReference>
<evidence type="ECO:0000259" key="16">
    <source>
        <dbReference type="SMART" id="SM00235"/>
    </source>
</evidence>
<feature type="chain" id="PRO_5007851270" evidence="15">
    <location>
        <begin position="22"/>
        <end position="652"/>
    </location>
</feature>
<evidence type="ECO:0000313" key="18">
    <source>
        <dbReference type="Proteomes" id="UP000076858"/>
    </source>
</evidence>
<evidence type="ECO:0000256" key="5">
    <source>
        <dbReference type="ARBA" id="ARBA00022737"/>
    </source>
</evidence>
<dbReference type="InterPro" id="IPR036375">
    <property type="entry name" value="Hemopexin-like_dom_sf"/>
</dbReference>
<dbReference type="Pfam" id="PF00045">
    <property type="entry name" value="Hemopexin"/>
    <property type="match status" value="4"/>
</dbReference>
<feature type="region of interest" description="Disordered" evidence="14">
    <location>
        <begin position="128"/>
        <end position="149"/>
    </location>
</feature>
<dbReference type="CDD" id="cd04278">
    <property type="entry name" value="ZnMc_MMP"/>
    <property type="match status" value="1"/>
</dbReference>
<feature type="binding site" evidence="12">
    <location>
        <position position="272"/>
    </location>
    <ligand>
        <name>Ca(2+)</name>
        <dbReference type="ChEBI" id="CHEBI:29108"/>
        <label>1</label>
    </ligand>
</feature>
<feature type="binding site" evidence="12">
    <location>
        <position position="248"/>
    </location>
    <ligand>
        <name>Ca(2+)</name>
        <dbReference type="ChEBI" id="CHEBI:29108"/>
        <label>3</label>
    </ligand>
</feature>
<evidence type="ECO:0000256" key="8">
    <source>
        <dbReference type="ARBA" id="ARBA00023049"/>
    </source>
</evidence>
<feature type="binding site" evidence="12">
    <location>
        <position position="274"/>
    </location>
    <ligand>
        <name>Ca(2+)</name>
        <dbReference type="ChEBI" id="CHEBI:29108"/>
        <label>1</label>
    </ligand>
</feature>
<accession>A0A164KHU5</accession>
<dbReference type="PIRSF" id="PIRSF001191">
    <property type="entry name" value="Peptidase_M10A_matrix"/>
    <property type="match status" value="1"/>
</dbReference>
<feature type="binding site" evidence="12">
    <location>
        <position position="231"/>
    </location>
    <ligand>
        <name>Ca(2+)</name>
        <dbReference type="ChEBI" id="CHEBI:29108"/>
        <label>2</label>
    </ligand>
</feature>
<keyword evidence="12" id="KW-0106">Calcium</keyword>
<feature type="repeat" description="Hemopexin" evidence="13">
    <location>
        <begin position="547"/>
        <end position="594"/>
    </location>
</feature>
<evidence type="ECO:0000256" key="3">
    <source>
        <dbReference type="ARBA" id="ARBA00022723"/>
    </source>
</evidence>
<feature type="binding site" evidence="12">
    <location>
        <position position="553"/>
    </location>
    <ligand>
        <name>Ca(2+)</name>
        <dbReference type="ChEBI" id="CHEBI:29108"/>
        <label>5</label>
    </ligand>
</feature>
<feature type="binding site" evidence="12">
    <location>
        <position position="409"/>
    </location>
    <ligand>
        <name>Ca(2+)</name>
        <dbReference type="ChEBI" id="CHEBI:29108"/>
        <label>5</label>
    </ligand>
</feature>
<protein>
    <submittedName>
        <fullName evidence="17">Matrix metalloproteinase-24</fullName>
    </submittedName>
</protein>
<feature type="binding site" evidence="12">
    <location>
        <position position="313"/>
    </location>
    <ligand>
        <name>Zn(2+)</name>
        <dbReference type="ChEBI" id="CHEBI:29105"/>
        <label>2</label>
        <note>catalytic</note>
    </ligand>
</feature>
<keyword evidence="3 11" id="KW-0479">Metal-binding</keyword>
<dbReference type="InterPro" id="IPR036365">
    <property type="entry name" value="PGBD-like_sf"/>
</dbReference>
<dbReference type="InterPro" id="IPR033739">
    <property type="entry name" value="M10A_MMP"/>
</dbReference>
<feature type="repeat" description="Hemopexin" evidence="13">
    <location>
        <begin position="499"/>
        <end position="546"/>
    </location>
</feature>
<feature type="binding site" evidence="11">
    <location>
        <position position="305"/>
    </location>
    <ligand>
        <name>Zn(2+)</name>
        <dbReference type="ChEBI" id="CHEBI:29105"/>
        <label>2</label>
        <note>catalytic</note>
    </ligand>
</feature>
<feature type="binding site" evidence="12">
    <location>
        <position position="197"/>
    </location>
    <ligand>
        <name>Ca(2+)</name>
        <dbReference type="ChEBI" id="CHEBI:29108"/>
        <label>1</label>
    </ligand>
</feature>
<evidence type="ECO:0000256" key="6">
    <source>
        <dbReference type="ARBA" id="ARBA00022801"/>
    </source>
</evidence>
<feature type="binding site" evidence="12">
    <location>
        <position position="243"/>
    </location>
    <ligand>
        <name>Zn(2+)</name>
        <dbReference type="ChEBI" id="CHEBI:29105"/>
        <label>1</label>
    </ligand>
</feature>
<feature type="binding site" evidence="12">
    <location>
        <position position="253"/>
    </location>
    <ligand>
        <name>Ca(2+)</name>
        <dbReference type="ChEBI" id="CHEBI:29108"/>
        <label>3</label>
    </ligand>
</feature>
<feature type="binding site" description="in inhibited form" evidence="12">
    <location>
        <position position="113"/>
    </location>
    <ligand>
        <name>Zn(2+)</name>
        <dbReference type="ChEBI" id="CHEBI:29105"/>
        <label>2</label>
        <note>catalytic</note>
    </ligand>
</feature>
<comment type="caution">
    <text evidence="17">The sequence shown here is derived from an EMBL/GenBank/DDBJ whole genome shotgun (WGS) entry which is preliminary data.</text>
</comment>
<evidence type="ECO:0000256" key="1">
    <source>
        <dbReference type="ARBA" id="ARBA00010370"/>
    </source>
</evidence>
<feature type="compositionally biased region" description="Low complexity" evidence="14">
    <location>
        <begin position="351"/>
        <end position="363"/>
    </location>
</feature>
<dbReference type="SMART" id="SM00235">
    <property type="entry name" value="ZnMc"/>
    <property type="match status" value="1"/>
</dbReference>
<keyword evidence="6" id="KW-0378">Hydrolase</keyword>
<dbReference type="FunFam" id="2.110.10.10:FF:000018">
    <property type="entry name" value="Matrix metallopeptidase 25b"/>
    <property type="match status" value="1"/>
</dbReference>
<feature type="region of interest" description="Disordered" evidence="14">
    <location>
        <begin position="343"/>
        <end position="402"/>
    </location>
</feature>
<comment type="similarity">
    <text evidence="1">Belongs to the peptidase M10A family.</text>
</comment>
<dbReference type="Proteomes" id="UP000076858">
    <property type="component" value="Unassembled WGS sequence"/>
</dbReference>
<feature type="binding site" evidence="12">
    <location>
        <position position="551"/>
    </location>
    <ligand>
        <name>Ca(2+)</name>
        <dbReference type="ChEBI" id="CHEBI:29108"/>
        <label>4</label>
    </ligand>
</feature>
<feature type="binding site" evidence="11">
    <location>
        <position position="299"/>
    </location>
    <ligand>
        <name>Zn(2+)</name>
        <dbReference type="ChEBI" id="CHEBI:29105"/>
        <label>2</label>
        <note>catalytic</note>
    </ligand>
</feature>
<feature type="compositionally biased region" description="Basic residues" evidence="14">
    <location>
        <begin position="138"/>
        <end position="149"/>
    </location>
</feature>
<dbReference type="InterPro" id="IPR021158">
    <property type="entry name" value="Pept_M10A_Zn_BS"/>
</dbReference>
<sequence>MKRPTCFNGLLVIATLIMVHAEWVQSHPLHTRFDPAPPESNLRPRRSTRDINDNLLMFLMSFGYLPQSDLETGNLRTEDQVRDAIKTMQAFAHIPVTGIVDEATRELMKKPRCGLPDINSDSYRAKRSLGSREEHETRHKLRHQASRTTRNKRYTVQGQRWHYTNLTWRSLDTLRRDSNNAYDVAVMLLRRGAKSSDMENGQIRYQVHRALNLWQSASRLTFTEVNHDDADIRVSFHSGFHNDGYPFDGKGTLLAHAFFPGSGLGGDAHFDDEEPWVPDEANQNSELSFFAVAAHEFGHSLGLSHSSVQGAIMFPYYQSVDGNYSLHSDDITGIQAIYGSRNEGRVTNPALRPTTTTTTTRTPRLPDKPEIPTKPTHPTKKPIHPPKPHPRPPHAGRKPSTCDTSYNAISIIRRELFIFKDKYFWRIGPNGLEANYPVEIERFWNNLSSNMSHIDAIYEKPSGQREMVIFIGKQYWIYPNNDQGRGPFPLTDLGLPANLEKLDAAFVWGHNGKTYFFSGTMYWRFDEETGKVELDYPRDMSMWKGVPYNIDAVFQHTNGKTYFFKGKVFWEFNDRRMRVANPTPSLSAPYWMSCPTGMQTLEEDLNAANSEGRYQVVDIIASSKTISASPAAGLQWCLFSCLLLWWFVDDSW</sequence>
<dbReference type="GO" id="GO:0004222">
    <property type="term" value="F:metalloendopeptidase activity"/>
    <property type="evidence" value="ECO:0007669"/>
    <property type="project" value="InterPro"/>
</dbReference>
<feature type="binding site" evidence="12">
    <location>
        <position position="274"/>
    </location>
    <ligand>
        <name>Ca(2+)</name>
        <dbReference type="ChEBI" id="CHEBI:29108"/>
        <label>3</label>
    </ligand>
</feature>
<dbReference type="Gene3D" id="3.40.390.10">
    <property type="entry name" value="Collagenase (Catalytic Domain)"/>
    <property type="match status" value="1"/>
</dbReference>
<feature type="binding site" evidence="12">
    <location>
        <position position="249"/>
    </location>
    <ligand>
        <name>Ca(2+)</name>
        <dbReference type="ChEBI" id="CHEBI:29108"/>
        <label>3</label>
    </ligand>
</feature>
<dbReference type="InterPro" id="IPR001818">
    <property type="entry name" value="Pept_M10_metallopeptidase"/>
</dbReference>
<keyword evidence="5" id="KW-0677">Repeat</keyword>
<dbReference type="Pfam" id="PF00413">
    <property type="entry name" value="Peptidase_M10"/>
    <property type="match status" value="1"/>
</dbReference>
<gene>
    <name evidence="17" type="ORF">APZ42_034132</name>
</gene>
<proteinExistence type="inferred from homology"/>
<evidence type="ECO:0000256" key="13">
    <source>
        <dbReference type="PROSITE-ProRule" id="PRU01011"/>
    </source>
</evidence>
<feature type="active site" evidence="10">
    <location>
        <position position="296"/>
    </location>
</feature>
<dbReference type="Gene3D" id="2.110.10.10">
    <property type="entry name" value="Hemopexin-like domain"/>
    <property type="match status" value="1"/>
</dbReference>
<feature type="compositionally biased region" description="Basic residues" evidence="14">
    <location>
        <begin position="377"/>
        <end position="397"/>
    </location>
</feature>
<dbReference type="GO" id="GO:0006508">
    <property type="term" value="P:proteolysis"/>
    <property type="evidence" value="ECO:0007669"/>
    <property type="project" value="UniProtKB-KW"/>
</dbReference>
<dbReference type="Pfam" id="PF01471">
    <property type="entry name" value="PG_binding_1"/>
    <property type="match status" value="1"/>
</dbReference>
<feature type="repeat" description="Hemopexin" evidence="13">
    <location>
        <begin position="399"/>
        <end position="447"/>
    </location>
</feature>
<dbReference type="PROSITE" id="PS51642">
    <property type="entry name" value="HEMOPEXIN_2"/>
    <property type="match status" value="4"/>
</dbReference>
<keyword evidence="8" id="KW-0482">Metalloprotease</keyword>
<evidence type="ECO:0000256" key="9">
    <source>
        <dbReference type="ARBA" id="ARBA00023145"/>
    </source>
</evidence>
<dbReference type="PANTHER" id="PTHR10201">
    <property type="entry name" value="MATRIX METALLOPROTEINASE"/>
    <property type="match status" value="1"/>
</dbReference>
<dbReference type="EMBL" id="LRGB01003325">
    <property type="protein sequence ID" value="KZS03275.1"/>
    <property type="molecule type" value="Genomic_DNA"/>
</dbReference>
<comment type="cofactor">
    <cofactor evidence="12">
        <name>Ca(2+)</name>
        <dbReference type="ChEBI" id="CHEBI:29108"/>
    </cofactor>
    <text evidence="12">Can bind about 5 Ca(2+) ions per subunit.</text>
</comment>
<dbReference type="OrthoDB" id="406838at2759"/>
<keyword evidence="4 15" id="KW-0732">Signal</keyword>
<evidence type="ECO:0000256" key="7">
    <source>
        <dbReference type="ARBA" id="ARBA00022833"/>
    </source>
</evidence>
<dbReference type="InterPro" id="IPR002477">
    <property type="entry name" value="Peptidoglycan-bd-like"/>
</dbReference>
<feature type="binding site" evidence="11">
    <location>
        <position position="295"/>
    </location>
    <ligand>
        <name>Zn(2+)</name>
        <dbReference type="ChEBI" id="CHEBI:29105"/>
        <label>2</label>
        <note>catalytic</note>
    </ligand>
</feature>
<feature type="binding site" evidence="12">
    <location>
        <position position="256"/>
    </location>
    <ligand>
        <name>Zn(2+)</name>
        <dbReference type="ChEBI" id="CHEBI:29105"/>
        <label>1</label>
    </ligand>
</feature>
<dbReference type="GO" id="GO:0030198">
    <property type="term" value="P:extracellular matrix organization"/>
    <property type="evidence" value="ECO:0007669"/>
    <property type="project" value="TreeGrafter"/>
</dbReference>
<dbReference type="CDD" id="cd00094">
    <property type="entry name" value="HX"/>
    <property type="match status" value="1"/>
</dbReference>
<dbReference type="GO" id="GO:0031012">
    <property type="term" value="C:extracellular matrix"/>
    <property type="evidence" value="ECO:0007669"/>
    <property type="project" value="InterPro"/>
</dbReference>
<evidence type="ECO:0000256" key="4">
    <source>
        <dbReference type="ARBA" id="ARBA00022729"/>
    </source>
</evidence>
<feature type="binding site" evidence="12">
    <location>
        <position position="267"/>
    </location>
    <ligand>
        <name>Ca(2+)</name>
        <dbReference type="ChEBI" id="CHEBI:29108"/>
        <label>2</label>
    </ligand>
</feature>
<feature type="domain" description="Peptidase metallopeptidase" evidence="16">
    <location>
        <begin position="157"/>
        <end position="340"/>
    </location>
</feature>
<feature type="repeat" description="Hemopexin" evidence="13">
    <location>
        <begin position="451"/>
        <end position="497"/>
    </location>
</feature>
<keyword evidence="18" id="KW-1185">Reference proteome</keyword>
<keyword evidence="9" id="KW-0865">Zymogen</keyword>
<keyword evidence="2" id="KW-0645">Protease</keyword>
<dbReference type="InterPro" id="IPR000585">
    <property type="entry name" value="Hemopexin-like_dom"/>
</dbReference>
<evidence type="ECO:0000256" key="11">
    <source>
        <dbReference type="PIRSR" id="PIRSR001191-2"/>
    </source>
</evidence>
<feature type="binding site" evidence="12">
    <location>
        <position position="455"/>
    </location>
    <ligand>
        <name>Ca(2+)</name>
        <dbReference type="ChEBI" id="CHEBI:29108"/>
        <label>4</label>
    </ligand>
</feature>
<evidence type="ECO:0000256" key="12">
    <source>
        <dbReference type="PIRSR" id="PIRSR621190-2"/>
    </source>
</evidence>
<dbReference type="SUPFAM" id="SSF50923">
    <property type="entry name" value="Hemopexin-like domain"/>
    <property type="match status" value="1"/>
</dbReference>
<comment type="cofactor">
    <cofactor evidence="12">
        <name>Zn(2+)</name>
        <dbReference type="ChEBI" id="CHEBI:29105"/>
    </cofactor>
    <text evidence="12">Binds 2 Zn(2+) ions per subunit.</text>
</comment>
<dbReference type="STRING" id="35525.A0A164KHU5"/>
<dbReference type="GO" id="GO:0030574">
    <property type="term" value="P:collagen catabolic process"/>
    <property type="evidence" value="ECO:0007669"/>
    <property type="project" value="TreeGrafter"/>
</dbReference>
<evidence type="ECO:0000256" key="14">
    <source>
        <dbReference type="SAM" id="MobiDB-lite"/>
    </source>
</evidence>
<feature type="binding site" evidence="12">
    <location>
        <position position="505"/>
    </location>
    <ligand>
        <name>Ca(2+)</name>
        <dbReference type="ChEBI" id="CHEBI:29108"/>
        <label>5</label>
    </ligand>
</feature>
<keyword evidence="7 11" id="KW-0862">Zinc</keyword>
<feature type="signal peptide" evidence="15">
    <location>
        <begin position="1"/>
        <end position="21"/>
    </location>
</feature>
<evidence type="ECO:0000256" key="15">
    <source>
        <dbReference type="SAM" id="SignalP"/>
    </source>
</evidence>